<dbReference type="InterPro" id="IPR003115">
    <property type="entry name" value="ParB_N"/>
</dbReference>
<dbReference type="EMBL" id="JBHSBC010000013">
    <property type="protein sequence ID" value="MFC3981414.1"/>
    <property type="molecule type" value="Genomic_DNA"/>
</dbReference>
<comment type="caution">
    <text evidence="6">The sequence shown here is derived from an EMBL/GenBank/DDBJ whole genome shotgun (WGS) entry which is preliminary data.</text>
</comment>
<evidence type="ECO:0000259" key="4">
    <source>
        <dbReference type="Pfam" id="PF02195"/>
    </source>
</evidence>
<dbReference type="SUPFAM" id="SSF109709">
    <property type="entry name" value="KorB DNA-binding domain-like"/>
    <property type="match status" value="1"/>
</dbReference>
<evidence type="ECO:0000313" key="6">
    <source>
        <dbReference type="EMBL" id="MFC3981414.1"/>
    </source>
</evidence>
<dbReference type="Pfam" id="PF02195">
    <property type="entry name" value="ParB_N"/>
    <property type="match status" value="1"/>
</dbReference>
<dbReference type="SUPFAM" id="SSF110849">
    <property type="entry name" value="ParB/Sulfiredoxin"/>
    <property type="match status" value="1"/>
</dbReference>
<evidence type="ECO:0000259" key="5">
    <source>
        <dbReference type="Pfam" id="PF17762"/>
    </source>
</evidence>
<feature type="region of interest" description="Disordered" evidence="3">
    <location>
        <begin position="155"/>
        <end position="191"/>
    </location>
</feature>
<keyword evidence="7" id="KW-1185">Reference proteome</keyword>
<sequence>RNLGELAETIREDGILQNLVVVPRDVWLSAYPQHAEQIGDKRFVIQIGHRRRHAAELAGLTEVPITVKETASASPEQALIENLQRDDLTPLEEAQGLKRLMEVREISLREACRRVGKSPGWGSQRLVLLNLKPELQRELAQGHLRVEDAREIGKLPHEQQAMPTPLPPAPPKTLPKEGQGSTPVVQGKKATEGRRGMIALGSPMEIAKSLRDRLSLEDLETLVRLLTETTGR</sequence>
<protein>
    <submittedName>
        <fullName evidence="6">ParB/RepB/Spo0J family partition protein</fullName>
    </submittedName>
</protein>
<dbReference type="Proteomes" id="UP001595698">
    <property type="component" value="Unassembled WGS sequence"/>
</dbReference>
<dbReference type="NCBIfam" id="TIGR00180">
    <property type="entry name" value="parB_part"/>
    <property type="match status" value="1"/>
</dbReference>
<proteinExistence type="inferred from homology"/>
<dbReference type="PANTHER" id="PTHR33375">
    <property type="entry name" value="CHROMOSOME-PARTITIONING PROTEIN PARB-RELATED"/>
    <property type="match status" value="1"/>
</dbReference>
<feature type="non-terminal residue" evidence="6">
    <location>
        <position position="1"/>
    </location>
</feature>
<evidence type="ECO:0000256" key="2">
    <source>
        <dbReference type="ARBA" id="ARBA00022829"/>
    </source>
</evidence>
<dbReference type="InterPro" id="IPR004437">
    <property type="entry name" value="ParB/RepB/Spo0J"/>
</dbReference>
<dbReference type="InterPro" id="IPR050336">
    <property type="entry name" value="Chromosome_partition/occlusion"/>
</dbReference>
<dbReference type="RefSeq" id="WP_386190080.1">
    <property type="nucleotide sequence ID" value="NZ_JBHSBC010000013.1"/>
</dbReference>
<evidence type="ECO:0000256" key="1">
    <source>
        <dbReference type="ARBA" id="ARBA00006295"/>
    </source>
</evidence>
<name>A0ABV8EZG5_9ACTN</name>
<dbReference type="Gene3D" id="1.10.10.2830">
    <property type="match status" value="1"/>
</dbReference>
<gene>
    <name evidence="6" type="ORF">ACFOYY_14845</name>
</gene>
<evidence type="ECO:0000313" key="7">
    <source>
        <dbReference type="Proteomes" id="UP001595698"/>
    </source>
</evidence>
<dbReference type="Pfam" id="PF17762">
    <property type="entry name" value="HTH_ParB"/>
    <property type="match status" value="1"/>
</dbReference>
<feature type="compositionally biased region" description="Pro residues" evidence="3">
    <location>
        <begin position="164"/>
        <end position="173"/>
    </location>
</feature>
<dbReference type="InterPro" id="IPR041468">
    <property type="entry name" value="HTH_ParB/Spo0J"/>
</dbReference>
<organism evidence="6 7">
    <name type="scientific">Streptosporangium jomthongense</name>
    <dbReference type="NCBI Taxonomy" id="1193683"/>
    <lineage>
        <taxon>Bacteria</taxon>
        <taxon>Bacillati</taxon>
        <taxon>Actinomycetota</taxon>
        <taxon>Actinomycetes</taxon>
        <taxon>Streptosporangiales</taxon>
        <taxon>Streptosporangiaceae</taxon>
        <taxon>Streptosporangium</taxon>
    </lineage>
</organism>
<comment type="similarity">
    <text evidence="1">Belongs to the ParB family.</text>
</comment>
<accession>A0ABV8EZG5</accession>
<dbReference type="PANTHER" id="PTHR33375:SF1">
    <property type="entry name" value="CHROMOSOME-PARTITIONING PROTEIN PARB-RELATED"/>
    <property type="match status" value="1"/>
</dbReference>
<reference evidence="7" key="1">
    <citation type="journal article" date="2019" name="Int. J. Syst. Evol. Microbiol.">
        <title>The Global Catalogue of Microorganisms (GCM) 10K type strain sequencing project: providing services to taxonomists for standard genome sequencing and annotation.</title>
        <authorList>
            <consortium name="The Broad Institute Genomics Platform"/>
            <consortium name="The Broad Institute Genome Sequencing Center for Infectious Disease"/>
            <person name="Wu L."/>
            <person name="Ma J."/>
        </authorList>
    </citation>
    <scope>NUCLEOTIDE SEQUENCE [LARGE SCALE GENOMIC DNA]</scope>
    <source>
        <strain evidence="7">TBRC 7912</strain>
    </source>
</reference>
<feature type="domain" description="ParB-like N-terminal" evidence="4">
    <location>
        <begin position="2"/>
        <end position="83"/>
    </location>
</feature>
<evidence type="ECO:0000256" key="3">
    <source>
        <dbReference type="SAM" id="MobiDB-lite"/>
    </source>
</evidence>
<keyword evidence="2" id="KW-0159">Chromosome partition</keyword>
<dbReference type="Gene3D" id="3.90.1530.30">
    <property type="match status" value="1"/>
</dbReference>
<feature type="domain" description="ParB/Spo0J HTH" evidence="5">
    <location>
        <begin position="87"/>
        <end position="160"/>
    </location>
</feature>
<dbReference type="InterPro" id="IPR036086">
    <property type="entry name" value="ParB/Sulfiredoxin_sf"/>
</dbReference>